<protein>
    <submittedName>
        <fullName evidence="1">Uncharacterized protein</fullName>
    </submittedName>
</protein>
<name>X0UJP5_9ZZZZ</name>
<proteinExistence type="predicted"/>
<gene>
    <name evidence="1" type="ORF">S01H1_20510</name>
</gene>
<dbReference type="EMBL" id="BARS01011234">
    <property type="protein sequence ID" value="GAF99486.1"/>
    <property type="molecule type" value="Genomic_DNA"/>
</dbReference>
<accession>X0UJP5</accession>
<sequence>MELEFATTADIVRELRDRKMRFVLIGVENTNRDEDSPVFLAGQAGGPEEMVRL</sequence>
<reference evidence="1" key="1">
    <citation type="journal article" date="2014" name="Front. Microbiol.">
        <title>High frequency of phylogenetically diverse reductive dehalogenase-homologous genes in deep subseafloor sedimentary metagenomes.</title>
        <authorList>
            <person name="Kawai M."/>
            <person name="Futagami T."/>
            <person name="Toyoda A."/>
            <person name="Takaki Y."/>
            <person name="Nishi S."/>
            <person name="Hori S."/>
            <person name="Arai W."/>
            <person name="Tsubouchi T."/>
            <person name="Morono Y."/>
            <person name="Uchiyama I."/>
            <person name="Ito T."/>
            <person name="Fujiyama A."/>
            <person name="Inagaki F."/>
            <person name="Takami H."/>
        </authorList>
    </citation>
    <scope>NUCLEOTIDE SEQUENCE</scope>
    <source>
        <strain evidence="1">Expedition CK06-06</strain>
    </source>
</reference>
<feature type="non-terminal residue" evidence="1">
    <location>
        <position position="53"/>
    </location>
</feature>
<evidence type="ECO:0000313" key="1">
    <source>
        <dbReference type="EMBL" id="GAF99486.1"/>
    </source>
</evidence>
<dbReference type="AlphaFoldDB" id="X0UJP5"/>
<organism evidence="1">
    <name type="scientific">marine sediment metagenome</name>
    <dbReference type="NCBI Taxonomy" id="412755"/>
    <lineage>
        <taxon>unclassified sequences</taxon>
        <taxon>metagenomes</taxon>
        <taxon>ecological metagenomes</taxon>
    </lineage>
</organism>
<comment type="caution">
    <text evidence="1">The sequence shown here is derived from an EMBL/GenBank/DDBJ whole genome shotgun (WGS) entry which is preliminary data.</text>
</comment>